<evidence type="ECO:0000256" key="15">
    <source>
        <dbReference type="ARBA" id="ARBA00023201"/>
    </source>
</evidence>
<protein>
    <recommendedName>
        <fullName evidence="19">Sodium leak channel NALCN</fullName>
    </recommendedName>
    <alternativeName>
        <fullName evidence="20">Sodium leak channel non-selective protein</fullName>
    </alternativeName>
    <alternativeName>
        <fullName evidence="21">Voltage gated channel-like protein 1</fullName>
    </alternativeName>
</protein>
<evidence type="ECO:0000256" key="21">
    <source>
        <dbReference type="ARBA" id="ARBA00082498"/>
    </source>
</evidence>
<keyword evidence="13" id="KW-1015">Disulfide bond</keyword>
<evidence type="ECO:0000256" key="14">
    <source>
        <dbReference type="ARBA" id="ARBA00023180"/>
    </source>
</evidence>
<feature type="coiled-coil region" evidence="22">
    <location>
        <begin position="89"/>
        <end position="119"/>
    </location>
</feature>
<feature type="transmembrane region" description="Helical" evidence="24">
    <location>
        <begin position="611"/>
        <end position="628"/>
    </location>
</feature>
<evidence type="ECO:0000256" key="18">
    <source>
        <dbReference type="ARBA" id="ARBA00061650"/>
    </source>
</evidence>
<evidence type="ECO:0000256" key="1">
    <source>
        <dbReference type="ARBA" id="ARBA00004651"/>
    </source>
</evidence>
<evidence type="ECO:0000256" key="24">
    <source>
        <dbReference type="SAM" id="Phobius"/>
    </source>
</evidence>
<keyword evidence="6" id="KW-0677">Repeat</keyword>
<dbReference type="PANTHER" id="PTHR46141">
    <property type="entry name" value="SODIUM LEAK CHANNEL NON-SELECTIVE PROTEIN"/>
    <property type="match status" value="1"/>
</dbReference>
<dbReference type="GO" id="GO:0005886">
    <property type="term" value="C:plasma membrane"/>
    <property type="evidence" value="ECO:0007669"/>
    <property type="project" value="UniProtKB-SubCell"/>
</dbReference>
<dbReference type="InterPro" id="IPR005821">
    <property type="entry name" value="Ion_trans_dom"/>
</dbReference>
<proteinExistence type="inferred from homology"/>
<keyword evidence="9" id="KW-0915">Sodium</keyword>
<dbReference type="STRING" id="34508.A0A4U5MEA5"/>
<keyword evidence="2" id="KW-0813">Transport</keyword>
<evidence type="ECO:0000256" key="16">
    <source>
        <dbReference type="ARBA" id="ARBA00023303"/>
    </source>
</evidence>
<feature type="transmembrane region" description="Helical" evidence="24">
    <location>
        <begin position="540"/>
        <end position="559"/>
    </location>
</feature>
<dbReference type="PANTHER" id="PTHR46141:SF1">
    <property type="entry name" value="SODIUM LEAK CHANNEL NALCN"/>
    <property type="match status" value="1"/>
</dbReference>
<keyword evidence="27" id="KW-1185">Reference proteome</keyword>
<accession>A0A4U5MEA5</accession>
<evidence type="ECO:0000256" key="2">
    <source>
        <dbReference type="ARBA" id="ARBA00022448"/>
    </source>
</evidence>
<keyword evidence="14" id="KW-0325">Glycoprotein</keyword>
<evidence type="ECO:0000256" key="12">
    <source>
        <dbReference type="ARBA" id="ARBA00023136"/>
    </source>
</evidence>
<evidence type="ECO:0000256" key="20">
    <source>
        <dbReference type="ARBA" id="ARBA00081688"/>
    </source>
</evidence>
<feature type="transmembrane region" description="Helical" evidence="24">
    <location>
        <begin position="313"/>
        <end position="335"/>
    </location>
</feature>
<keyword evidence="11" id="KW-0406">Ion transport</keyword>
<evidence type="ECO:0000256" key="11">
    <source>
        <dbReference type="ARBA" id="ARBA00023065"/>
    </source>
</evidence>
<keyword evidence="15" id="KW-0739">Sodium transport</keyword>
<comment type="catalytic activity">
    <reaction evidence="17">
        <text>Na(+)(in) = Na(+)(out)</text>
        <dbReference type="Rhea" id="RHEA:34963"/>
        <dbReference type="ChEBI" id="CHEBI:29101"/>
    </reaction>
</comment>
<comment type="similarity">
    <text evidence="18">Belongs to the NALCN family.</text>
</comment>
<feature type="domain" description="Ion transport" evidence="25">
    <location>
        <begin position="177"/>
        <end position="457"/>
    </location>
</feature>
<feature type="transmembrane region" description="Helical" evidence="24">
    <location>
        <begin position="649"/>
        <end position="673"/>
    </location>
</feature>
<reference evidence="26 27" key="2">
    <citation type="journal article" date="2019" name="G3 (Bethesda)">
        <title>Hybrid Assembly of the Genome of the Entomopathogenic Nematode Steinernema carpocapsae Identifies the X-Chromosome.</title>
        <authorList>
            <person name="Serra L."/>
            <person name="Macchietto M."/>
            <person name="Macias-Munoz A."/>
            <person name="McGill C.J."/>
            <person name="Rodriguez I.M."/>
            <person name="Rodriguez B."/>
            <person name="Murad R."/>
            <person name="Mortazavi A."/>
        </authorList>
    </citation>
    <scope>NUCLEOTIDE SEQUENCE [LARGE SCALE GENOMIC DNA]</scope>
    <source>
        <strain evidence="26 27">ALL</strain>
    </source>
</reference>
<feature type="transmembrane region" description="Helical" evidence="24">
    <location>
        <begin position="508"/>
        <end position="528"/>
    </location>
</feature>
<dbReference type="SUPFAM" id="SSF81324">
    <property type="entry name" value="Voltage-gated potassium channels"/>
    <property type="match status" value="2"/>
</dbReference>
<keyword evidence="12 24" id="KW-0472">Membrane</keyword>
<evidence type="ECO:0000256" key="9">
    <source>
        <dbReference type="ARBA" id="ARBA00023053"/>
    </source>
</evidence>
<evidence type="ECO:0000256" key="3">
    <source>
        <dbReference type="ARBA" id="ARBA00022461"/>
    </source>
</evidence>
<evidence type="ECO:0000256" key="13">
    <source>
        <dbReference type="ARBA" id="ARBA00023157"/>
    </source>
</evidence>
<evidence type="ECO:0000259" key="25">
    <source>
        <dbReference type="Pfam" id="PF00520"/>
    </source>
</evidence>
<keyword evidence="4" id="KW-1003">Cell membrane</keyword>
<reference evidence="26 27" key="1">
    <citation type="journal article" date="2015" name="Genome Biol.">
        <title>Comparative genomics of Steinernema reveals deeply conserved gene regulatory networks.</title>
        <authorList>
            <person name="Dillman A.R."/>
            <person name="Macchietto M."/>
            <person name="Porter C.F."/>
            <person name="Rogers A."/>
            <person name="Williams B."/>
            <person name="Antoshechkin I."/>
            <person name="Lee M.M."/>
            <person name="Goodwin Z."/>
            <person name="Lu X."/>
            <person name="Lewis E.E."/>
            <person name="Goodrich-Blair H."/>
            <person name="Stock S.P."/>
            <person name="Adams B.J."/>
            <person name="Sternberg P.W."/>
            <person name="Mortazavi A."/>
        </authorList>
    </citation>
    <scope>NUCLEOTIDE SEQUENCE [LARGE SCALE GENOMIC DNA]</scope>
    <source>
        <strain evidence="26 27">ALL</strain>
    </source>
</reference>
<comment type="caution">
    <text evidence="26">The sequence shown here is derived from an EMBL/GenBank/DDBJ whole genome shotgun (WGS) entry which is preliminary data.</text>
</comment>
<evidence type="ECO:0000256" key="19">
    <source>
        <dbReference type="ARBA" id="ARBA00074738"/>
    </source>
</evidence>
<feature type="transmembrane region" description="Helical" evidence="24">
    <location>
        <begin position="216"/>
        <end position="239"/>
    </location>
</feature>
<keyword evidence="7" id="KW-0851">Voltage-gated channel</keyword>
<dbReference type="GO" id="GO:0005272">
    <property type="term" value="F:sodium channel activity"/>
    <property type="evidence" value="ECO:0007669"/>
    <property type="project" value="UniProtKB-KW"/>
</dbReference>
<dbReference type="Gene3D" id="1.20.120.350">
    <property type="entry name" value="Voltage-gated potassium channels. Chain C"/>
    <property type="match status" value="2"/>
</dbReference>
<dbReference type="GO" id="GO:0034702">
    <property type="term" value="C:monoatomic ion channel complex"/>
    <property type="evidence" value="ECO:0007669"/>
    <property type="project" value="UniProtKB-KW"/>
</dbReference>
<evidence type="ECO:0000256" key="17">
    <source>
        <dbReference type="ARBA" id="ARBA00036239"/>
    </source>
</evidence>
<feature type="domain" description="Ion transport" evidence="25">
    <location>
        <begin position="507"/>
        <end position="771"/>
    </location>
</feature>
<dbReference type="Pfam" id="PF00520">
    <property type="entry name" value="Ion_trans"/>
    <property type="match status" value="2"/>
</dbReference>
<feature type="region of interest" description="Disordered" evidence="23">
    <location>
        <begin position="37"/>
        <end position="63"/>
    </location>
</feature>
<evidence type="ECO:0000256" key="4">
    <source>
        <dbReference type="ARBA" id="ARBA00022475"/>
    </source>
</evidence>
<evidence type="ECO:0000313" key="27">
    <source>
        <dbReference type="Proteomes" id="UP000298663"/>
    </source>
</evidence>
<feature type="transmembrane region" description="Helical" evidence="24">
    <location>
        <begin position="427"/>
        <end position="453"/>
    </location>
</feature>
<evidence type="ECO:0000256" key="5">
    <source>
        <dbReference type="ARBA" id="ARBA00022692"/>
    </source>
</evidence>
<evidence type="ECO:0000256" key="10">
    <source>
        <dbReference type="ARBA" id="ARBA00023054"/>
    </source>
</evidence>
<gene>
    <name evidence="26" type="ORF">L596_023398</name>
</gene>
<evidence type="ECO:0000256" key="8">
    <source>
        <dbReference type="ARBA" id="ARBA00022989"/>
    </source>
</evidence>
<dbReference type="FunFam" id="1.10.238.10:FF:000080">
    <property type="entry name" value="Sodium leak channel non-selective protein"/>
    <property type="match status" value="1"/>
</dbReference>
<dbReference type="EMBL" id="AZBU02000008">
    <property type="protein sequence ID" value="TKR67213.1"/>
    <property type="molecule type" value="Genomic_DNA"/>
</dbReference>
<evidence type="ECO:0000256" key="23">
    <source>
        <dbReference type="SAM" id="MobiDB-lite"/>
    </source>
</evidence>
<dbReference type="OrthoDB" id="10069766at2759"/>
<comment type="subcellular location">
    <subcellularLocation>
        <location evidence="1">Cell membrane</location>
        <topology evidence="1">Multi-pass membrane protein</topology>
    </subcellularLocation>
</comment>
<feature type="transmembrane region" description="Helical" evidence="24">
    <location>
        <begin position="734"/>
        <end position="760"/>
    </location>
</feature>
<dbReference type="Proteomes" id="UP000298663">
    <property type="component" value="Unassembled WGS sequence"/>
</dbReference>
<feature type="region of interest" description="Disordered" evidence="23">
    <location>
        <begin position="1017"/>
        <end position="1037"/>
    </location>
</feature>
<keyword evidence="10 22" id="KW-0175">Coiled coil</keyword>
<dbReference type="FunFam" id="1.10.287.70:FF:000060">
    <property type="entry name" value="Sodium leak channel non-selective protein"/>
    <property type="match status" value="1"/>
</dbReference>
<organism evidence="26 27">
    <name type="scientific">Steinernema carpocapsae</name>
    <name type="common">Entomopathogenic nematode</name>
    <dbReference type="NCBI Taxonomy" id="34508"/>
    <lineage>
        <taxon>Eukaryota</taxon>
        <taxon>Metazoa</taxon>
        <taxon>Ecdysozoa</taxon>
        <taxon>Nematoda</taxon>
        <taxon>Chromadorea</taxon>
        <taxon>Rhabditida</taxon>
        <taxon>Tylenchina</taxon>
        <taxon>Panagrolaimomorpha</taxon>
        <taxon>Strongyloidoidea</taxon>
        <taxon>Steinernematidae</taxon>
        <taxon>Steinernema</taxon>
    </lineage>
</organism>
<feature type="transmembrane region" description="Helical" evidence="24">
    <location>
        <begin position="579"/>
        <end position="599"/>
    </location>
</feature>
<keyword evidence="3" id="KW-0894">Sodium channel</keyword>
<dbReference type="InterPro" id="IPR027359">
    <property type="entry name" value="Volt_channel_dom_sf"/>
</dbReference>
<evidence type="ECO:0000313" key="26">
    <source>
        <dbReference type="EMBL" id="TKR67213.1"/>
    </source>
</evidence>
<feature type="region of interest" description="Disordered" evidence="23">
    <location>
        <begin position="952"/>
        <end position="974"/>
    </location>
</feature>
<dbReference type="GO" id="GO:0032230">
    <property type="term" value="P:positive regulation of synaptic transmission, GABAergic"/>
    <property type="evidence" value="ECO:0007669"/>
    <property type="project" value="TreeGrafter"/>
</dbReference>
<sequence>MRQIGHLSSRASINSLIQESNKNRMLLSDSNQFIAQLGRSGTHRGGRREHTVRNRSRGMSSSQKVKAIYEHLKENGDIRPSDSAPKNDLKQGEIDIKALQQKRAHAEITRNRIEEEMRENHPFFDRPLFAVGRDSKLRRVCQNIVYAKYSPEKIDPVTSKPIQVKYKQLHAFLGLMTYLDWAMVLFTSFSCASMLFESPWPTTGENLIFHNRYLQIAEYIFVLSMTFELVVKIIANGLFFTPKAVVRDVGGFMTLFIYLTSVWYLIWMPNHVEINSLAQLVMIFRAMRPLRIYTLVPHIRRVVVELCKGFKEILLVTILLVVLMFVFASFGLQIAGGKLAACNDPTITTRANCTGLFEQKIFVTRMEVYGKNDDRLHPKIFVPRVWTNPRNFNFDHIGNAMLALFETLSYKGWNVIRDILWMRRGPWAVLFIHIYVFIGCMIGLTLFVGVVIANYTENRGTALLTVDQRRWHDLKARLKMAQPLHVPPKPAESAKLRTFLYDLTMKKWFKVVFLYLVIFNSLTLLVPWSLEQERVSHTLLVANVVCAVINIFFLVEMFLKMIAFTVSGFWQSRRNRIDLLITALGIFWIVLHFVIAYPAHVVHNEFHLKRFSYTFGYIVVILRFFTIAGRKSTLKMLMLTVVMSMVRSLFIIAAMFLLVLFYAYAGVILFGMVKYGQAVSKHVNFRSAKEALVVLFRSVTGEDWNDIMHDCMRSPPFCYWEEGVNYWHTDCGNYFGAIIYFCSFYLIITYIVLNLLVAIIMENFSLFYSSEEDALLSYADIRNFQQVWNMVDVEQKRVIPVRRVKFLLRLLKGRLEVDPTKDRLLFKHMCYEMERLHNGDDISFHDVLNMLSYRSVDIRKSLQLEELLQREDLEYIIEEEVAKQTIRSWLESCLRKMKHNSQQTENCLINQVRSTTAQITQNTQLLVQPGLQPTVGFQNQVQVDTADVKSTDLMDPEEEERAIKKQRSKRRSSIPELVGEAKKFVFSGMSGRIKSLPLHSTLPDRPNIAVISGDHYHNAANNKHAPPALSRSEKRSTLKQLQMGTYELPDLEEWGEDNGDSPAADRRYSLEAQYLTCHEYPPISPCSDVFHTETDPTPDIRIWWNDLVAS</sequence>
<dbReference type="Gene3D" id="1.10.287.70">
    <property type="match status" value="2"/>
</dbReference>
<dbReference type="InterPro" id="IPR028823">
    <property type="entry name" value="NALCN"/>
</dbReference>
<evidence type="ECO:0000256" key="22">
    <source>
        <dbReference type="SAM" id="Coils"/>
    </source>
</evidence>
<keyword evidence="16" id="KW-0407">Ion channel</keyword>
<dbReference type="GO" id="GO:0032224">
    <property type="term" value="P:positive regulation of synaptic transmission, cholinergic"/>
    <property type="evidence" value="ECO:0007669"/>
    <property type="project" value="TreeGrafter"/>
</dbReference>
<evidence type="ECO:0000256" key="7">
    <source>
        <dbReference type="ARBA" id="ARBA00022882"/>
    </source>
</evidence>
<keyword evidence="8 24" id="KW-1133">Transmembrane helix</keyword>
<dbReference type="AlphaFoldDB" id="A0A4U5MEA5"/>
<dbReference type="FunFam" id="1.10.287.70:FF:000061">
    <property type="entry name" value="Sodium leak channel non-selective protein"/>
    <property type="match status" value="1"/>
</dbReference>
<evidence type="ECO:0000256" key="6">
    <source>
        <dbReference type="ARBA" id="ARBA00022737"/>
    </source>
</evidence>
<keyword evidence="5 24" id="KW-0812">Transmembrane</keyword>
<dbReference type="Gene3D" id="1.10.238.10">
    <property type="entry name" value="EF-hand"/>
    <property type="match status" value="1"/>
</dbReference>
<feature type="transmembrane region" description="Helical" evidence="24">
    <location>
        <begin position="251"/>
        <end position="268"/>
    </location>
</feature>
<name>A0A4U5MEA5_STECR</name>